<dbReference type="Gene3D" id="3.40.190.100">
    <property type="entry name" value="Glycine betaine-binding periplasmic protein, domain 2"/>
    <property type="match status" value="1"/>
</dbReference>
<proteinExistence type="predicted"/>
<accession>A0ABT5UHV0</accession>
<feature type="domain" description="ABC-type glycine betaine transport system substrate-binding" evidence="5">
    <location>
        <begin position="21"/>
        <end position="263"/>
    </location>
</feature>
<reference evidence="6 7" key="1">
    <citation type="submission" date="2022-11" db="EMBL/GenBank/DDBJ databases">
        <title>Spartinivicinus poritis sp. nov., isolated from scleractinian coral Porites lutea.</title>
        <authorList>
            <person name="Zhang G."/>
            <person name="Cai L."/>
            <person name="Wei Q."/>
        </authorList>
    </citation>
    <scope>NUCLEOTIDE SEQUENCE [LARGE SCALE GENOMIC DNA]</scope>
    <source>
        <strain evidence="6 7">A2-2</strain>
    </source>
</reference>
<dbReference type="CDD" id="cd13639">
    <property type="entry name" value="PBP2_OpuAC_like"/>
    <property type="match status" value="1"/>
</dbReference>
<comment type="caution">
    <text evidence="6">The sequence shown here is derived from an EMBL/GenBank/DDBJ whole genome shotgun (WGS) entry which is preliminary data.</text>
</comment>
<sequence>MKGCSDNELEVKHPPQQSKEKITLAYAEWTDAIATTYTIKFVLESHGFEVSMTSGSIDKVWEIVASGEADAMVTAWLPTTHKAYLEQYQEKVVNLGPNLSGTRLGLVVPSYVNISAINELNTLSDQFNGVIYGIEPTAGLMKLTKQAIKSYQLNYQLIQNKSTNMLSSLEQSIDQKKYIVVTGWTPHWKFAKFDLKYLADPKQVFGKQEFIHSIANKEFSKNSPKASKIIDDFEWTTRDIAQVMVWMNNGMSPQDAAQRWLNQTNIKY</sequence>
<evidence type="ECO:0000313" key="7">
    <source>
        <dbReference type="Proteomes" id="UP001528823"/>
    </source>
</evidence>
<dbReference type="SUPFAM" id="SSF53850">
    <property type="entry name" value="Periplasmic binding protein-like II"/>
    <property type="match status" value="1"/>
</dbReference>
<evidence type="ECO:0000256" key="3">
    <source>
        <dbReference type="ARBA" id="ARBA00022475"/>
    </source>
</evidence>
<comment type="subcellular location">
    <subcellularLocation>
        <location evidence="1">Cell membrane</location>
    </subcellularLocation>
</comment>
<keyword evidence="3" id="KW-1003">Cell membrane</keyword>
<keyword evidence="2" id="KW-0813">Transport</keyword>
<evidence type="ECO:0000313" key="6">
    <source>
        <dbReference type="EMBL" id="MDE1465902.1"/>
    </source>
</evidence>
<dbReference type="Proteomes" id="UP001528823">
    <property type="component" value="Unassembled WGS sequence"/>
</dbReference>
<dbReference type="PANTHER" id="PTHR47737:SF1">
    <property type="entry name" value="GLYCINE BETAINE_PROLINE BETAINE TRANSPORT SYSTEM PERMEASE PROTEIN PROW"/>
    <property type="match status" value="1"/>
</dbReference>
<dbReference type="PANTHER" id="PTHR47737">
    <property type="entry name" value="GLYCINE BETAINE/PROLINE BETAINE TRANSPORT SYSTEM PERMEASE PROTEIN PROW"/>
    <property type="match status" value="1"/>
</dbReference>
<evidence type="ECO:0000256" key="1">
    <source>
        <dbReference type="ARBA" id="ARBA00004236"/>
    </source>
</evidence>
<keyword evidence="4" id="KW-0472">Membrane</keyword>
<name>A0ABT5UHV0_9GAMM</name>
<dbReference type="InterPro" id="IPR007210">
    <property type="entry name" value="ABC_Gly_betaine_transp_sub-bd"/>
</dbReference>
<keyword evidence="7" id="KW-1185">Reference proteome</keyword>
<evidence type="ECO:0000259" key="5">
    <source>
        <dbReference type="Pfam" id="PF04069"/>
    </source>
</evidence>
<dbReference type="RefSeq" id="WP_274692203.1">
    <property type="nucleotide sequence ID" value="NZ_JAPMOU010000099.1"/>
</dbReference>
<dbReference type="Gene3D" id="3.10.105.10">
    <property type="entry name" value="Dipeptide-binding Protein, Domain 3"/>
    <property type="match status" value="2"/>
</dbReference>
<evidence type="ECO:0000256" key="4">
    <source>
        <dbReference type="ARBA" id="ARBA00023136"/>
    </source>
</evidence>
<gene>
    <name evidence="6" type="ORF">ORQ98_28465</name>
</gene>
<organism evidence="6 7">
    <name type="scientific">Spartinivicinus poritis</name>
    <dbReference type="NCBI Taxonomy" id="2994640"/>
    <lineage>
        <taxon>Bacteria</taxon>
        <taxon>Pseudomonadati</taxon>
        <taxon>Pseudomonadota</taxon>
        <taxon>Gammaproteobacteria</taxon>
        <taxon>Oceanospirillales</taxon>
        <taxon>Zooshikellaceae</taxon>
        <taxon>Spartinivicinus</taxon>
    </lineage>
</organism>
<protein>
    <submittedName>
        <fullName evidence="6">Glycine betaine ABC transporter substrate-binding protein</fullName>
    </submittedName>
</protein>
<dbReference type="EMBL" id="JAPMOU010000099">
    <property type="protein sequence ID" value="MDE1465902.1"/>
    <property type="molecule type" value="Genomic_DNA"/>
</dbReference>
<evidence type="ECO:0000256" key="2">
    <source>
        <dbReference type="ARBA" id="ARBA00022448"/>
    </source>
</evidence>
<dbReference type="Pfam" id="PF04069">
    <property type="entry name" value="OpuAC"/>
    <property type="match status" value="1"/>
</dbReference>